<dbReference type="EMBL" id="CACSIO010000023">
    <property type="protein sequence ID" value="CAA0116355.1"/>
    <property type="molecule type" value="Genomic_DNA"/>
</dbReference>
<sequence length="161" mass="18495">MAIFPDLEADAIYLSQTNPDEPLSAFSAYAFHLDGHEWPTVTHYFQAMKFDDEALQARIRQAPSAKKARGIGRSRLRKPRADWSSVRTTVMTRAIYTRCRTHDDVATALLDTGERQLIESNAYDYFWGCGRDRRGQNEFGKVLMNVRAKLRAELHEEKTPD</sequence>
<dbReference type="SUPFAM" id="SSF143990">
    <property type="entry name" value="YbiA-like"/>
    <property type="match status" value="1"/>
</dbReference>
<dbReference type="EC" id="3.2.2.-" evidence="4"/>
<dbReference type="InterPro" id="IPR037238">
    <property type="entry name" value="YbiA-like_sf"/>
</dbReference>
<comment type="catalytic activity">
    <reaction evidence="1">
        <text>5-amino-6-(5-phospho-D-ribosylamino)uracil + H2O = 5,6-diaminouracil + D-ribose 5-phosphate</text>
        <dbReference type="Rhea" id="RHEA:55020"/>
        <dbReference type="ChEBI" id="CHEBI:15377"/>
        <dbReference type="ChEBI" id="CHEBI:46252"/>
        <dbReference type="ChEBI" id="CHEBI:58453"/>
        <dbReference type="ChEBI" id="CHEBI:78346"/>
    </reaction>
</comment>
<evidence type="ECO:0000256" key="2">
    <source>
        <dbReference type="ARBA" id="ARBA00000751"/>
    </source>
</evidence>
<gene>
    <name evidence="4" type="ORF">OPDIPICF_01843</name>
</gene>
<reference evidence="4 5" key="1">
    <citation type="submission" date="2019-11" db="EMBL/GenBank/DDBJ databases">
        <authorList>
            <person name="Holert J."/>
        </authorList>
    </citation>
    <scope>NUCLEOTIDE SEQUENCE [LARGE SCALE GENOMIC DNA]</scope>
    <source>
        <strain evidence="4">SB11_3</strain>
    </source>
</reference>
<keyword evidence="4" id="KW-0378">Hydrolase</keyword>
<proteinExistence type="predicted"/>
<comment type="catalytic activity">
    <reaction evidence="2">
        <text>2,5-diamino-6-hydroxy-4-(5-phosphoribosylamino)-pyrimidine + H2O = 2,5,6-triamino-4-hydroxypyrimidine + D-ribose 5-phosphate</text>
        <dbReference type="Rhea" id="RHEA:23436"/>
        <dbReference type="ChEBI" id="CHEBI:15377"/>
        <dbReference type="ChEBI" id="CHEBI:58614"/>
        <dbReference type="ChEBI" id="CHEBI:78346"/>
        <dbReference type="ChEBI" id="CHEBI:137796"/>
    </reaction>
</comment>
<dbReference type="Gene3D" id="1.10.357.40">
    <property type="entry name" value="YbiA-like"/>
    <property type="match status" value="1"/>
</dbReference>
<dbReference type="AlphaFoldDB" id="A0A5S9QDC5"/>
<dbReference type="InterPro" id="IPR012816">
    <property type="entry name" value="NADAR"/>
</dbReference>
<feature type="domain" description="NADAR" evidence="3">
    <location>
        <begin position="17"/>
        <end position="151"/>
    </location>
</feature>
<dbReference type="GO" id="GO:0016798">
    <property type="term" value="F:hydrolase activity, acting on glycosyl bonds"/>
    <property type="evidence" value="ECO:0007669"/>
    <property type="project" value="UniProtKB-KW"/>
</dbReference>
<dbReference type="Pfam" id="PF08719">
    <property type="entry name" value="NADAR"/>
    <property type="match status" value="1"/>
</dbReference>
<keyword evidence="4" id="KW-0326">Glycosidase</keyword>
<protein>
    <submittedName>
        <fullName evidence="4">N-glycosidase</fullName>
        <ecNumber evidence="4">3.2.2.-</ecNumber>
    </submittedName>
</protein>
<evidence type="ECO:0000313" key="5">
    <source>
        <dbReference type="Proteomes" id="UP000441399"/>
    </source>
</evidence>
<dbReference type="CDD" id="cd15457">
    <property type="entry name" value="NADAR"/>
    <property type="match status" value="1"/>
</dbReference>
<evidence type="ECO:0000256" key="1">
    <source>
        <dbReference type="ARBA" id="ARBA00000022"/>
    </source>
</evidence>
<evidence type="ECO:0000259" key="3">
    <source>
        <dbReference type="Pfam" id="PF08719"/>
    </source>
</evidence>
<accession>A0A5S9QDC5</accession>
<dbReference type="OrthoDB" id="9793111at2"/>
<keyword evidence="5" id="KW-1185">Reference proteome</keyword>
<name>A0A5S9QDC5_9GAMM</name>
<organism evidence="4 5">
    <name type="scientific">BD1-7 clade bacterium</name>
    <dbReference type="NCBI Taxonomy" id="2029982"/>
    <lineage>
        <taxon>Bacteria</taxon>
        <taxon>Pseudomonadati</taxon>
        <taxon>Pseudomonadota</taxon>
        <taxon>Gammaproteobacteria</taxon>
        <taxon>Cellvibrionales</taxon>
        <taxon>Spongiibacteraceae</taxon>
        <taxon>BD1-7 clade</taxon>
    </lineage>
</organism>
<evidence type="ECO:0000313" key="4">
    <source>
        <dbReference type="EMBL" id="CAA0116355.1"/>
    </source>
</evidence>
<dbReference type="NCBIfam" id="TIGR02464">
    <property type="entry name" value="ribofla_fusion"/>
    <property type="match status" value="1"/>
</dbReference>
<dbReference type="Proteomes" id="UP000441399">
    <property type="component" value="Unassembled WGS sequence"/>
</dbReference>